<comment type="caution">
    <text evidence="3">The sequence shown here is derived from an EMBL/GenBank/DDBJ whole genome shotgun (WGS) entry which is preliminary data.</text>
</comment>
<feature type="domain" description="SLH" evidence="2">
    <location>
        <begin position="56"/>
        <end position="119"/>
    </location>
</feature>
<dbReference type="PANTHER" id="PTHR43308:SF5">
    <property type="entry name" value="S-LAYER PROTEIN _ PEPTIDOGLYCAN ENDO-BETA-N-ACETYLGLUCOSAMINIDASE"/>
    <property type="match status" value="1"/>
</dbReference>
<dbReference type="Pfam" id="PF00395">
    <property type="entry name" value="SLH"/>
    <property type="match status" value="3"/>
</dbReference>
<evidence type="ECO:0000256" key="1">
    <source>
        <dbReference type="ARBA" id="ARBA00022737"/>
    </source>
</evidence>
<dbReference type="PANTHER" id="PTHR43308">
    <property type="entry name" value="OUTER MEMBRANE PROTEIN ALPHA-RELATED"/>
    <property type="match status" value="1"/>
</dbReference>
<organism evidence="3 4">
    <name type="scientific">Acetivibrio mesophilus</name>
    <dbReference type="NCBI Taxonomy" id="2487273"/>
    <lineage>
        <taxon>Bacteria</taxon>
        <taxon>Bacillati</taxon>
        <taxon>Bacillota</taxon>
        <taxon>Clostridia</taxon>
        <taxon>Eubacteriales</taxon>
        <taxon>Oscillospiraceae</taxon>
        <taxon>Acetivibrio</taxon>
    </lineage>
</organism>
<evidence type="ECO:0000313" key="4">
    <source>
        <dbReference type="Proteomes" id="UP000289166"/>
    </source>
</evidence>
<dbReference type="InterPro" id="IPR001119">
    <property type="entry name" value="SLH_dom"/>
</dbReference>
<dbReference type="InterPro" id="IPR051465">
    <property type="entry name" value="Cell_Envelope_Struct_Comp"/>
</dbReference>
<proteinExistence type="predicted"/>
<feature type="domain" description="SLH" evidence="2">
    <location>
        <begin position="126"/>
        <end position="189"/>
    </location>
</feature>
<keyword evidence="1" id="KW-0677">Repeat</keyword>
<keyword evidence="4" id="KW-1185">Reference proteome</keyword>
<reference evidence="4" key="1">
    <citation type="submission" date="2018-11" db="EMBL/GenBank/DDBJ databases">
        <title>Genome sequencing of a novel mesophilic and cellulolytic organism within the genus Hungateiclostridium.</title>
        <authorList>
            <person name="Rettenmaier R."/>
            <person name="Liebl W."/>
            <person name="Zverlov V."/>
        </authorList>
    </citation>
    <scope>NUCLEOTIDE SEQUENCE [LARGE SCALE GENOMIC DNA]</scope>
    <source>
        <strain evidence="4">N2K1</strain>
    </source>
</reference>
<dbReference type="Proteomes" id="UP000289166">
    <property type="component" value="Unassembled WGS sequence"/>
</dbReference>
<dbReference type="EMBL" id="RLII01000030">
    <property type="protein sequence ID" value="RXE57914.1"/>
    <property type="molecule type" value="Genomic_DNA"/>
</dbReference>
<dbReference type="OrthoDB" id="9763643at2"/>
<feature type="domain" description="SLH" evidence="2">
    <location>
        <begin position="1"/>
        <end position="55"/>
    </location>
</feature>
<gene>
    <name evidence="3" type="ORF">EFD62_15160</name>
</gene>
<protein>
    <submittedName>
        <fullName evidence="3">S-layer homology domain-containing protein</fullName>
    </submittedName>
</protein>
<evidence type="ECO:0000259" key="2">
    <source>
        <dbReference type="PROSITE" id="PS51272"/>
    </source>
</evidence>
<evidence type="ECO:0000313" key="3">
    <source>
        <dbReference type="EMBL" id="RXE57914.1"/>
    </source>
</evidence>
<sequence>MTQPPTEVPAAGGEHAAYLRGYPDGSFKPERNITRAEAAVIFAKLLGANESDAAEYTISYTDLSDTHWAAWAIKYASDKGLFKGYPDGSFKPDQNITRAEFATVVLEFLKIVKDQEIIDKLAALDISVPKFDDSIGHWAQESIERLSRMGYISGYPNGTFQPQSFIKRSESVALINRALERGPLNEAPKTFPDVDESYWAFRDIAEGALDHKFIIKEDNIEVFLQIIEK</sequence>
<dbReference type="PROSITE" id="PS51272">
    <property type="entry name" value="SLH"/>
    <property type="match status" value="3"/>
</dbReference>
<accession>A0A4Q0I104</accession>
<dbReference type="AlphaFoldDB" id="A0A4Q0I104"/>
<name>A0A4Q0I104_9FIRM</name>